<accession>A0A3A1UV50</accession>
<name>A0A3A1UV50_9BACL</name>
<gene>
    <name evidence="1" type="ORF">D3P08_13990</name>
</gene>
<keyword evidence="2" id="KW-1185">Reference proteome</keyword>
<dbReference type="Proteomes" id="UP000266482">
    <property type="component" value="Unassembled WGS sequence"/>
</dbReference>
<dbReference type="OrthoDB" id="2377228at2"/>
<evidence type="ECO:0000313" key="1">
    <source>
        <dbReference type="EMBL" id="RIX52085.1"/>
    </source>
</evidence>
<comment type="caution">
    <text evidence="1">The sequence shown here is derived from an EMBL/GenBank/DDBJ whole genome shotgun (WGS) entry which is preliminary data.</text>
</comment>
<dbReference type="EMBL" id="QXQA01000008">
    <property type="protein sequence ID" value="RIX52085.1"/>
    <property type="molecule type" value="Genomic_DNA"/>
</dbReference>
<sequence>MKKRRQMVMVTPGKDVTLYIPTDTPPEVIAYLNRLKAEGFFSQGIMEILTLHILRKGASEASPYPDLDEASASWDDALIESITESVEAPEPVAVAITEQEINKPFSLEDIIKQATRNAGKLLQERQPNE</sequence>
<dbReference type="RefSeq" id="WP_119600317.1">
    <property type="nucleotide sequence ID" value="NZ_QXQA01000008.1"/>
</dbReference>
<reference evidence="1 2" key="1">
    <citation type="submission" date="2018-09" db="EMBL/GenBank/DDBJ databases">
        <title>Paenibacillus aracenensis nov. sp. isolated from a cave in southern Spain.</title>
        <authorList>
            <person name="Jurado V."/>
            <person name="Gutierrez-Patricio S."/>
            <person name="Gonzalez-Pimentel J.L."/>
            <person name="Miller A.Z."/>
            <person name="Laiz L."/>
            <person name="Saiz-Jimenez C."/>
        </authorList>
    </citation>
    <scope>NUCLEOTIDE SEQUENCE [LARGE SCALE GENOMIC DNA]</scope>
    <source>
        <strain evidence="1 2">DSM 22867</strain>
    </source>
</reference>
<protein>
    <submittedName>
        <fullName evidence="1">Uncharacterized protein</fullName>
    </submittedName>
</protein>
<organism evidence="1 2">
    <name type="scientific">Paenibacillus nanensis</name>
    <dbReference type="NCBI Taxonomy" id="393251"/>
    <lineage>
        <taxon>Bacteria</taxon>
        <taxon>Bacillati</taxon>
        <taxon>Bacillota</taxon>
        <taxon>Bacilli</taxon>
        <taxon>Bacillales</taxon>
        <taxon>Paenibacillaceae</taxon>
        <taxon>Paenibacillus</taxon>
    </lineage>
</organism>
<evidence type="ECO:0000313" key="2">
    <source>
        <dbReference type="Proteomes" id="UP000266482"/>
    </source>
</evidence>
<dbReference type="AlphaFoldDB" id="A0A3A1UV50"/>
<proteinExistence type="predicted"/>